<comment type="caution">
    <text evidence="2">The sequence shown here is derived from an EMBL/GenBank/DDBJ whole genome shotgun (WGS) entry which is preliminary data.</text>
</comment>
<proteinExistence type="predicted"/>
<protein>
    <submittedName>
        <fullName evidence="2">Uncharacterized protein</fullName>
    </submittedName>
</protein>
<evidence type="ECO:0000313" key="2">
    <source>
        <dbReference type="EMBL" id="PNF23574.1"/>
    </source>
</evidence>
<gene>
    <name evidence="2" type="ORF">B7P43_G04957</name>
</gene>
<dbReference type="AlphaFoldDB" id="A0A2J7Q4S0"/>
<keyword evidence="3" id="KW-1185">Reference proteome</keyword>
<accession>A0A2J7Q4S0</accession>
<reference evidence="2 3" key="1">
    <citation type="submission" date="2017-12" db="EMBL/GenBank/DDBJ databases">
        <title>Hemimetabolous genomes reveal molecular basis of termite eusociality.</title>
        <authorList>
            <person name="Harrison M.C."/>
            <person name="Jongepier E."/>
            <person name="Robertson H.M."/>
            <person name="Arning N."/>
            <person name="Bitard-Feildel T."/>
            <person name="Chao H."/>
            <person name="Childers C.P."/>
            <person name="Dinh H."/>
            <person name="Doddapaneni H."/>
            <person name="Dugan S."/>
            <person name="Gowin J."/>
            <person name="Greiner C."/>
            <person name="Han Y."/>
            <person name="Hu H."/>
            <person name="Hughes D.S.T."/>
            <person name="Huylmans A.-K."/>
            <person name="Kemena C."/>
            <person name="Kremer L.P.M."/>
            <person name="Lee S.L."/>
            <person name="Lopez-Ezquerra A."/>
            <person name="Mallet L."/>
            <person name="Monroy-Kuhn J.M."/>
            <person name="Moser A."/>
            <person name="Murali S.C."/>
            <person name="Muzny D.M."/>
            <person name="Otani S."/>
            <person name="Piulachs M.-D."/>
            <person name="Poelchau M."/>
            <person name="Qu J."/>
            <person name="Schaub F."/>
            <person name="Wada-Katsumata A."/>
            <person name="Worley K.C."/>
            <person name="Xie Q."/>
            <person name="Ylla G."/>
            <person name="Poulsen M."/>
            <person name="Gibbs R.A."/>
            <person name="Schal C."/>
            <person name="Richards S."/>
            <person name="Belles X."/>
            <person name="Korb J."/>
            <person name="Bornberg-Bauer E."/>
        </authorList>
    </citation>
    <scope>NUCLEOTIDE SEQUENCE [LARGE SCALE GENOMIC DNA]</scope>
    <source>
        <tissue evidence="2">Whole body</tissue>
    </source>
</reference>
<dbReference type="EMBL" id="NEVH01018377">
    <property type="protein sequence ID" value="PNF23574.1"/>
    <property type="molecule type" value="Genomic_DNA"/>
</dbReference>
<evidence type="ECO:0000313" key="3">
    <source>
        <dbReference type="Proteomes" id="UP000235965"/>
    </source>
</evidence>
<dbReference type="OrthoDB" id="10041151at2759"/>
<dbReference type="STRING" id="105785.A0A2J7Q4S0"/>
<dbReference type="Proteomes" id="UP000235965">
    <property type="component" value="Unassembled WGS sequence"/>
</dbReference>
<organism evidence="2 3">
    <name type="scientific">Cryptotermes secundus</name>
    <dbReference type="NCBI Taxonomy" id="105785"/>
    <lineage>
        <taxon>Eukaryota</taxon>
        <taxon>Metazoa</taxon>
        <taxon>Ecdysozoa</taxon>
        <taxon>Arthropoda</taxon>
        <taxon>Hexapoda</taxon>
        <taxon>Insecta</taxon>
        <taxon>Pterygota</taxon>
        <taxon>Neoptera</taxon>
        <taxon>Polyneoptera</taxon>
        <taxon>Dictyoptera</taxon>
        <taxon>Blattodea</taxon>
        <taxon>Blattoidea</taxon>
        <taxon>Termitoidae</taxon>
        <taxon>Kalotermitidae</taxon>
        <taxon>Cryptotermitinae</taxon>
        <taxon>Cryptotermes</taxon>
    </lineage>
</organism>
<evidence type="ECO:0000256" key="1">
    <source>
        <dbReference type="SAM" id="MobiDB-lite"/>
    </source>
</evidence>
<feature type="region of interest" description="Disordered" evidence="1">
    <location>
        <begin position="96"/>
        <end position="115"/>
    </location>
</feature>
<dbReference type="InParanoid" id="A0A2J7Q4S0"/>
<name>A0A2J7Q4S0_9NEOP</name>
<sequence>MLIPQVVQRDVESHGKIVCSVVKLCEKIARADPSTLGIRGHYDTAHAHRVARNLERRWHHLYLRSLEWQCHLEALSSKLRSNRDILMPATVNEPLGTSTCKEGPKSGYRATRRAKGTDPRRLEILEEVGCRLQEGVPPCKSAMAQGKHLLEILDQGI</sequence>